<protein>
    <submittedName>
        <fullName evidence="1">Uncharacterized protein</fullName>
    </submittedName>
</protein>
<name>A0A7X5YAF3_9SPHN</name>
<evidence type="ECO:0000313" key="1">
    <source>
        <dbReference type="EMBL" id="NJC06536.1"/>
    </source>
</evidence>
<organism evidence="1 2">
    <name type="scientific">Sphingomonas kaistensis</name>
    <dbReference type="NCBI Taxonomy" id="298708"/>
    <lineage>
        <taxon>Bacteria</taxon>
        <taxon>Pseudomonadati</taxon>
        <taxon>Pseudomonadota</taxon>
        <taxon>Alphaproteobacteria</taxon>
        <taxon>Sphingomonadales</taxon>
        <taxon>Sphingomonadaceae</taxon>
        <taxon>Sphingomonas</taxon>
    </lineage>
</organism>
<dbReference type="PROSITE" id="PS51257">
    <property type="entry name" value="PROKAR_LIPOPROTEIN"/>
    <property type="match status" value="1"/>
</dbReference>
<reference evidence="1 2" key="1">
    <citation type="submission" date="2020-03" db="EMBL/GenBank/DDBJ databases">
        <title>Genomic Encyclopedia of Type Strains, Phase IV (KMG-IV): sequencing the most valuable type-strain genomes for metagenomic binning, comparative biology and taxonomic classification.</title>
        <authorList>
            <person name="Goeker M."/>
        </authorList>
    </citation>
    <scope>NUCLEOTIDE SEQUENCE [LARGE SCALE GENOMIC DNA]</scope>
    <source>
        <strain evidence="1 2">DSM 16846</strain>
    </source>
</reference>
<accession>A0A7X5YAF3</accession>
<dbReference type="Proteomes" id="UP000558192">
    <property type="component" value="Unassembled WGS sequence"/>
</dbReference>
<dbReference type="AlphaFoldDB" id="A0A7X5YAF3"/>
<gene>
    <name evidence="1" type="ORF">GGQ97_002329</name>
</gene>
<dbReference type="EMBL" id="JAATJC010000001">
    <property type="protein sequence ID" value="NJC06536.1"/>
    <property type="molecule type" value="Genomic_DNA"/>
</dbReference>
<keyword evidence="2" id="KW-1185">Reference proteome</keyword>
<comment type="caution">
    <text evidence="1">The sequence shown here is derived from an EMBL/GenBank/DDBJ whole genome shotgun (WGS) entry which is preliminary data.</text>
</comment>
<evidence type="ECO:0000313" key="2">
    <source>
        <dbReference type="Proteomes" id="UP000558192"/>
    </source>
</evidence>
<sequence length="74" mass="8091">MRARYQTPARPGIDSPDALAGAAIFLFGCSDDAFARITPESLARTYRLSERRAGYELTVATQKRAKMREALGGV</sequence>
<dbReference type="RefSeq" id="WP_168069814.1">
    <property type="nucleotide sequence ID" value="NZ_JAATJC010000001.1"/>
</dbReference>
<proteinExistence type="predicted"/>